<dbReference type="GeneID" id="81599081"/>
<name>A0AAD6C8D4_9EURO</name>
<organism evidence="1 2">
    <name type="scientific">Penicillium daleae</name>
    <dbReference type="NCBI Taxonomy" id="63821"/>
    <lineage>
        <taxon>Eukaryota</taxon>
        <taxon>Fungi</taxon>
        <taxon>Dikarya</taxon>
        <taxon>Ascomycota</taxon>
        <taxon>Pezizomycotina</taxon>
        <taxon>Eurotiomycetes</taxon>
        <taxon>Eurotiomycetidae</taxon>
        <taxon>Eurotiales</taxon>
        <taxon>Aspergillaceae</taxon>
        <taxon>Penicillium</taxon>
    </lineage>
</organism>
<sequence length="173" mass="19724">MAEATAGNQAEQRDMHTEITAIRNTVEVASSTNLPEHKDQRKMLQDLLDLVRGLKIDVHSGQIVAQTERAQIYRSICDVKSTQILHVLASQCLIDYEASLQTSKTHRDRRRSLKSTPFWKSRDLQAWNKSPISSLFLLKVRIADRQSAQDFCTNAIQQLLQAGITSLWILRPR</sequence>
<accession>A0AAD6C8D4</accession>
<dbReference type="RefSeq" id="XP_056767456.1">
    <property type="nucleotide sequence ID" value="XM_056908838.1"/>
</dbReference>
<dbReference type="EMBL" id="JAPVEA010000005">
    <property type="protein sequence ID" value="KAJ5454500.1"/>
    <property type="molecule type" value="Genomic_DNA"/>
</dbReference>
<reference evidence="1" key="2">
    <citation type="journal article" date="2023" name="IMA Fungus">
        <title>Comparative genomic study of the Penicillium genus elucidates a diverse pangenome and 15 lateral gene transfer events.</title>
        <authorList>
            <person name="Petersen C."/>
            <person name="Sorensen T."/>
            <person name="Nielsen M.R."/>
            <person name="Sondergaard T.E."/>
            <person name="Sorensen J.L."/>
            <person name="Fitzpatrick D.A."/>
            <person name="Frisvad J.C."/>
            <person name="Nielsen K.L."/>
        </authorList>
    </citation>
    <scope>NUCLEOTIDE SEQUENCE</scope>
    <source>
        <strain evidence="1">IBT 16125</strain>
    </source>
</reference>
<evidence type="ECO:0000313" key="2">
    <source>
        <dbReference type="Proteomes" id="UP001213681"/>
    </source>
</evidence>
<proteinExistence type="predicted"/>
<reference evidence="1" key="1">
    <citation type="submission" date="2022-12" db="EMBL/GenBank/DDBJ databases">
        <authorList>
            <person name="Petersen C."/>
        </authorList>
    </citation>
    <scope>NUCLEOTIDE SEQUENCE</scope>
    <source>
        <strain evidence="1">IBT 16125</strain>
    </source>
</reference>
<evidence type="ECO:0000313" key="1">
    <source>
        <dbReference type="EMBL" id="KAJ5454500.1"/>
    </source>
</evidence>
<protein>
    <submittedName>
        <fullName evidence="1">Uncharacterized protein</fullName>
    </submittedName>
</protein>
<dbReference type="Proteomes" id="UP001213681">
    <property type="component" value="Unassembled WGS sequence"/>
</dbReference>
<keyword evidence="2" id="KW-1185">Reference proteome</keyword>
<gene>
    <name evidence="1" type="ORF">N7458_005456</name>
</gene>
<dbReference type="AlphaFoldDB" id="A0AAD6C8D4"/>
<comment type="caution">
    <text evidence="1">The sequence shown here is derived from an EMBL/GenBank/DDBJ whole genome shotgun (WGS) entry which is preliminary data.</text>
</comment>